<dbReference type="VEuPathDB" id="FungiDB:MFRU_034g00300"/>
<evidence type="ECO:0000313" key="3">
    <source>
        <dbReference type="EMBL" id="KAA8568176.1"/>
    </source>
</evidence>
<dbReference type="InterPro" id="IPR039432">
    <property type="entry name" value="SRP9_dom"/>
</dbReference>
<feature type="compositionally biased region" description="Low complexity" evidence="1">
    <location>
        <begin position="105"/>
        <end position="115"/>
    </location>
</feature>
<protein>
    <recommendedName>
        <fullName evidence="2">SRP9 domain-containing protein</fullName>
    </recommendedName>
</protein>
<dbReference type="EMBL" id="VICG01000010">
    <property type="protein sequence ID" value="KAA8568176.1"/>
    <property type="molecule type" value="Genomic_DNA"/>
</dbReference>
<evidence type="ECO:0000313" key="4">
    <source>
        <dbReference type="Proteomes" id="UP000322873"/>
    </source>
</evidence>
<comment type="caution">
    <text evidence="3">The sequence shown here is derived from an EMBL/GenBank/DDBJ whole genome shotgun (WGS) entry which is preliminary data.</text>
</comment>
<dbReference type="GO" id="GO:0006614">
    <property type="term" value="P:SRP-dependent cotranslational protein targeting to membrane"/>
    <property type="evidence" value="ECO:0007669"/>
    <property type="project" value="InterPro"/>
</dbReference>
<dbReference type="Pfam" id="PF05486">
    <property type="entry name" value="SRP9-21"/>
    <property type="match status" value="1"/>
</dbReference>
<feature type="compositionally biased region" description="Low complexity" evidence="1">
    <location>
        <begin position="125"/>
        <end position="137"/>
    </location>
</feature>
<feature type="compositionally biased region" description="Low complexity" evidence="1">
    <location>
        <begin position="46"/>
        <end position="57"/>
    </location>
</feature>
<dbReference type="GO" id="GO:0005786">
    <property type="term" value="C:signal recognition particle, endoplasmic reticulum targeting"/>
    <property type="evidence" value="ECO:0007669"/>
    <property type="project" value="TreeGrafter"/>
</dbReference>
<dbReference type="Proteomes" id="UP000322873">
    <property type="component" value="Unassembled WGS sequence"/>
</dbReference>
<organism evidence="3 4">
    <name type="scientific">Monilinia fructicola</name>
    <name type="common">Brown rot fungus</name>
    <name type="synonym">Ciboria fructicola</name>
    <dbReference type="NCBI Taxonomy" id="38448"/>
    <lineage>
        <taxon>Eukaryota</taxon>
        <taxon>Fungi</taxon>
        <taxon>Dikarya</taxon>
        <taxon>Ascomycota</taxon>
        <taxon>Pezizomycotina</taxon>
        <taxon>Leotiomycetes</taxon>
        <taxon>Helotiales</taxon>
        <taxon>Sclerotiniaceae</taxon>
        <taxon>Monilinia</taxon>
    </lineage>
</organism>
<dbReference type="AlphaFoldDB" id="A0A5M9JKB0"/>
<name>A0A5M9JKB0_MONFR</name>
<proteinExistence type="predicted"/>
<evidence type="ECO:0000256" key="1">
    <source>
        <dbReference type="SAM" id="MobiDB-lite"/>
    </source>
</evidence>
<gene>
    <name evidence="3" type="ORF">EYC84_008571</name>
</gene>
<evidence type="ECO:0000259" key="2">
    <source>
        <dbReference type="Pfam" id="PF05486"/>
    </source>
</evidence>
<feature type="domain" description="SRP9" evidence="2">
    <location>
        <begin position="69"/>
        <end position="177"/>
    </location>
</feature>
<dbReference type="PANTHER" id="PTHR12834:SF12">
    <property type="entry name" value="SIGNAL RECOGNITION PARTICLE 9 KDA PROTEIN"/>
    <property type="match status" value="1"/>
</dbReference>
<keyword evidence="4" id="KW-1185">Reference proteome</keyword>
<reference evidence="3 4" key="1">
    <citation type="submission" date="2019-06" db="EMBL/GenBank/DDBJ databases">
        <title>Genome Sequence of the Brown Rot Fungal Pathogen Monilinia fructicola.</title>
        <authorList>
            <person name="De Miccolis Angelini R.M."/>
            <person name="Landi L."/>
            <person name="Abate D."/>
            <person name="Pollastro S."/>
            <person name="Romanazzi G."/>
            <person name="Faretra F."/>
        </authorList>
    </citation>
    <scope>NUCLEOTIDE SEQUENCE [LARGE SCALE GENOMIC DNA]</scope>
    <source>
        <strain evidence="3 4">Mfrc123</strain>
    </source>
</reference>
<sequence length="234" mass="24873">MKIRTPDHSLPLFSEHIPPPHESLPVQRAQIHPASPPPRSFLLSPTTTQTRNPITTATDKHTHTMPHLPTAQEWLTQSSLLLKAHPSTTRITTKYTILHARDSAHAPSTTHSTATKPRLPKPKAPSDAAAPTPEPPRATLTITTFHPRSGVNLKYTTNKAAEVGRLIQIMGKLGRLMAGLPEEREALGEIAMGEGLEGGAGAVEEKKIEGGKGQAQAGAGAGAGGKGKKKKGKK</sequence>
<feature type="region of interest" description="Disordered" evidence="1">
    <location>
        <begin position="102"/>
        <end position="137"/>
    </location>
</feature>
<feature type="region of interest" description="Disordered" evidence="1">
    <location>
        <begin position="202"/>
        <end position="234"/>
    </location>
</feature>
<accession>A0A5M9JKB0</accession>
<dbReference type="InterPro" id="IPR039914">
    <property type="entry name" value="SRP9-like"/>
</dbReference>
<dbReference type="PANTHER" id="PTHR12834">
    <property type="entry name" value="SIGNAL RECOGNITION PARTICLE 9 KDA PROTEIN"/>
    <property type="match status" value="1"/>
</dbReference>
<feature type="region of interest" description="Disordered" evidence="1">
    <location>
        <begin position="1"/>
        <end position="64"/>
    </location>
</feature>